<dbReference type="Proteomes" id="UP001500886">
    <property type="component" value="Unassembled WGS sequence"/>
</dbReference>
<feature type="signal peptide" evidence="1">
    <location>
        <begin position="1"/>
        <end position="27"/>
    </location>
</feature>
<dbReference type="RefSeq" id="WP_344432792.1">
    <property type="nucleotide sequence ID" value="NZ_BAAASL010000001.1"/>
</dbReference>
<evidence type="ECO:0000313" key="2">
    <source>
        <dbReference type="EMBL" id="GAA2708005.1"/>
    </source>
</evidence>
<comment type="caution">
    <text evidence="2">The sequence shown here is derived from an EMBL/GenBank/DDBJ whole genome shotgun (WGS) entry which is preliminary data.</text>
</comment>
<evidence type="ECO:0000313" key="3">
    <source>
        <dbReference type="Proteomes" id="UP001500886"/>
    </source>
</evidence>
<gene>
    <name evidence="2" type="ORF">GCM10010315_03640</name>
</gene>
<dbReference type="Pfam" id="PF07388">
    <property type="entry name" value="A-2_8-polyST"/>
    <property type="match status" value="1"/>
</dbReference>
<name>A0ABN3TK48_9ACTN</name>
<feature type="chain" id="PRO_5046887442" evidence="1">
    <location>
        <begin position="28"/>
        <end position="456"/>
    </location>
</feature>
<protein>
    <submittedName>
        <fullName evidence="2">Alpha-2,8-polysialyltransferase family protein</fullName>
    </submittedName>
</protein>
<keyword evidence="3" id="KW-1185">Reference proteome</keyword>
<keyword evidence="1" id="KW-0732">Signal</keyword>
<dbReference type="EMBL" id="BAAASL010000001">
    <property type="protein sequence ID" value="GAA2708005.1"/>
    <property type="molecule type" value="Genomic_DNA"/>
</dbReference>
<sequence length="456" mass="49263">MPAPAPRRRTQLFLASTLYGAATLAAALDAGLFPAADRRLLVVANTAAVPETTPAFDTAPGFERLRSRFDGVLSWNEAISPLHPTGWSPRPDDVPLWERHLRLLWGLGTDEISIALESLQVNPALAVAQVFADAALDVYADGLMSYGPTRSRLDPLIGTRVGRLLHLDLVPGLEPLLLTEFGVPQVVVPGEVFTKVLAELADACAAGLPAAPEGAALVLGQYLSALDILSPEEEERLHVRMLRGAVGRGHREVVFKPHPSAPARWSTLLEEEAQRLGARLTVLDTPVLAEVVYQRLRPALVVACFSTALLTARTFYGLPVARAGTGLLLERLTPYQNSNRVPVTLVDALLDDVEEVGDVGEVGESSGGAPPPAGLEGLLAAVGFAMQPQVLPGLRPAAERYLAAHLDARTWRYFKRRRLTALGLPGAVPAQLAFLPRSRRVRRLVRRVRALRRRPA</sequence>
<accession>A0ABN3TK48</accession>
<reference evidence="2 3" key="1">
    <citation type="journal article" date="2019" name="Int. J. Syst. Evol. Microbiol.">
        <title>The Global Catalogue of Microorganisms (GCM) 10K type strain sequencing project: providing services to taxonomists for standard genome sequencing and annotation.</title>
        <authorList>
            <consortium name="The Broad Institute Genomics Platform"/>
            <consortium name="The Broad Institute Genome Sequencing Center for Infectious Disease"/>
            <person name="Wu L."/>
            <person name="Ma J."/>
        </authorList>
    </citation>
    <scope>NUCLEOTIDE SEQUENCE [LARGE SCALE GENOMIC DNA]</scope>
    <source>
        <strain evidence="2 3">JCM 4542</strain>
    </source>
</reference>
<proteinExistence type="predicted"/>
<evidence type="ECO:0000256" key="1">
    <source>
        <dbReference type="SAM" id="SignalP"/>
    </source>
</evidence>
<organism evidence="2 3">
    <name type="scientific">Streptomyces luteosporeus</name>
    <dbReference type="NCBI Taxonomy" id="173856"/>
    <lineage>
        <taxon>Bacteria</taxon>
        <taxon>Bacillati</taxon>
        <taxon>Actinomycetota</taxon>
        <taxon>Actinomycetes</taxon>
        <taxon>Kitasatosporales</taxon>
        <taxon>Streptomycetaceae</taxon>
        <taxon>Streptomyces</taxon>
    </lineage>
</organism>
<dbReference type="InterPro" id="IPR010866">
    <property type="entry name" value="A-2_8-polyST"/>
</dbReference>